<feature type="compositionally biased region" description="Basic and acidic residues" evidence="1">
    <location>
        <begin position="1789"/>
        <end position="1799"/>
    </location>
</feature>
<dbReference type="RefSeq" id="WP_353317944.1">
    <property type="nucleotide sequence ID" value="NZ_BAABVV010000033.1"/>
</dbReference>
<feature type="region of interest" description="Disordered" evidence="1">
    <location>
        <begin position="2787"/>
        <end position="2818"/>
    </location>
</feature>
<evidence type="ECO:0000313" key="4">
    <source>
        <dbReference type="Proteomes" id="UP001438112"/>
    </source>
</evidence>
<dbReference type="Proteomes" id="UP001438112">
    <property type="component" value="Unassembled WGS sequence"/>
</dbReference>
<evidence type="ECO:0000256" key="1">
    <source>
        <dbReference type="SAM" id="MobiDB-lite"/>
    </source>
</evidence>
<feature type="compositionally biased region" description="Low complexity" evidence="1">
    <location>
        <begin position="55"/>
        <end position="70"/>
    </location>
</feature>
<feature type="compositionally biased region" description="Low complexity" evidence="1">
    <location>
        <begin position="1177"/>
        <end position="1190"/>
    </location>
</feature>
<dbReference type="InterPro" id="IPR044081">
    <property type="entry name" value="DUF5776"/>
</dbReference>
<feature type="compositionally biased region" description="Polar residues" evidence="1">
    <location>
        <begin position="1161"/>
        <end position="1173"/>
    </location>
</feature>
<feature type="region of interest" description="Disordered" evidence="1">
    <location>
        <begin position="3960"/>
        <end position="3981"/>
    </location>
</feature>
<reference evidence="3 4" key="1">
    <citation type="submission" date="2024-03" db="EMBL/GenBank/DDBJ databases">
        <title>Inconsistent identification of Apilactobacillus kunkeei-related strains obtained by well-developed overall genome related indices.</title>
        <authorList>
            <person name="Maeno S."/>
            <person name="Endo A."/>
        </authorList>
    </citation>
    <scope>NUCLEOTIDE SEQUENCE [LARGE SCALE GENOMIC DNA]</scope>
    <source>
        <strain evidence="3 4">20H-10</strain>
    </source>
</reference>
<feature type="region of interest" description="Disordered" evidence="1">
    <location>
        <begin position="1159"/>
        <end position="1190"/>
    </location>
</feature>
<protein>
    <recommendedName>
        <fullName evidence="2">DUF5776 domain-containing protein</fullName>
    </recommendedName>
</protein>
<dbReference type="EMBL" id="BAABVV010000033">
    <property type="protein sequence ID" value="GAA6114435.1"/>
    <property type="molecule type" value="Genomic_DNA"/>
</dbReference>
<feature type="region of interest" description="Disordered" evidence="1">
    <location>
        <begin position="55"/>
        <end position="74"/>
    </location>
</feature>
<keyword evidence="4" id="KW-1185">Reference proteome</keyword>
<feature type="region of interest" description="Disordered" evidence="1">
    <location>
        <begin position="3605"/>
        <end position="3632"/>
    </location>
</feature>
<sequence>MQYNKKQFNKVNDKKVMKKVKKQWVVVSLSTLATLGGVTYTMTFSQDAHAASKDAQAASQAASQDAHAASTGDTSVTNTNNISASYANQTVGSVAVTASTAGNQSLSSQAQSAYNTGLVDLSQTKYSSSGASIAANPASSLVSSSQASDVASAASDAVKYNSAINQAASDAFAGNGNNVATVASDAQNYYNAAYNGASNAKSLYNNYVVGYGTGTQDYTAFSQNTNTPGSSAATGTSSAQAATSAHSAALSYESSLNAKFNGKSNVTVHLGAAENGQITIPTADDPTITSQNGYTVGSELYNAYQFGVNYALAHQGTEDAKAGKWTGISKSQGLVYDASRQLSFPGDNYHPLIGSTNPYDQAYMGAQQAMNDQWGSNDTIQSYGYVLSNETANSNYSSGSQYYQMAYDNVAREMNDNNTAFVHNAWQFQRALAGNYHSDWSFSSFVNGTNSGYSAYNDAMGLRINDGGKGYSTVRLVNDIDFQGDPYVEHWPTIQHLINLTVDAQNHQVDFHGVLDQFVADAGVNPVLNIKNFQMAYSYNFYGFLKINQPGTVIYDNVNYMGAQMLSDWPAGGNDIRFKGNINEINVSTYQTSLNTGIHPTEGGGNQENMEVQNLLLYPGAKYFGSVAKDYGNNVIKLSGSLTMNEGSQMTLVPRGNGGYYARLGSNYGIVVTNGANLNINKGATLQIIPDSWNGSSTYANGIYTYGNINVNGGTLDIETAAPSYNSDATMFVDSTGQVNISNGGLVMVKSQGLGNSSTGTSYGLLYNNNGQVNVNNLGNLYISGDGTGQINLLAGPLNITNPGQNNITLDLTQNTNNSSRISNGKIDAYTSLVTYGVGVQGSNGLIAGQTNTGSSKILYSFHLYTQNGNYVNNYVDASGNKGSFPQSGNPNFVQIATVPAVYFVGPMTPVINSDGTYTLTGYAQVSDRKSTDTDPIYAQIGYGTQNSYPTLTKVSNGIFNSVTVDKNNYTQKISVPANYNYELIKYSIDMPKDYNPTKTPYVGLLLRYGVDGVDTVAQVQTKQFTSSQHSYDLSSDGKSLVDQSQQVIDTGSYTGISDGRDDALYYLSNGTQADQQRYTDKYKINDDYTNGYNSVMAGYNAFANGLPDPTSNPSAIPVGSVASNIANDSGTITDPQGYIDGYNRAKADAKGTLSGLNDFINGQPQSSKNSYVNPDPSSQSTSSPTAQYTNNYNNAYYNAIQGYQDRKNNFAPTNPNNVAYNEGFHAVDDYTSGIKDAANGTVSSDSQQNNAAYAIGVNAFNSAKKDVTTGSTTNTNGNLILTDAYNAAYTQIKSQYDNGAKAFLNSDKNDTSSLPSQYQDVSKQGYQDAIDGYNGTNDGHQGLSGYQLGQSVKAGEQDLVNGSAKNTTQASNADGYNKGYQDALNGYQDAINYAVSHGTNIDTNSLNGKTQAYKDAVIAAQNATQAIQDSKNDIDNNKTSNISSQSKAYQDAYNAYRDAYSAVAKTGQTNNANLNNQSDIYKTIYNAEYNDINSKYQNGLTDYIQNKGKNSDNDVYSTAYQDAGNAFSDFQNAYKDGNNPSSITPSNSNNRPQAYLKAFQYAKDAQTGAYDATNQYGNFNRPTQNDNPAYMDGFNAVRDAYANAALKTPVDRSNTSTAYQNVYKNALDKAQKDYNQAVNDFLDGKAAQSNDALGQQAQQDASLGYQAALSGKTEDQLNDTQKNNAGFMQAFTAAQDAQEGYKAAIAQKDNKGVNQDFENQQPKDEQGKIIDSAKYEAYLGAKEGLNGTSISDSDLSTHSIAYQQAYRQAYAISQSDAEQGVKDYLQGTKDDNKYKNDKNYQNGYDSAVNGYKRSSDSSDRLQELGYQGKLGAQSYLNGNPSRNSALSDGSSQLDAFSIGYVEAQNGSADAIKNLNDLTSSSKAPTDKSASYQLGYQNVIDQVLKGYNAAIANQNDSSYTKTTANSSNYDAYQAYTAAVAGLSAAKSGTEDPNIMNVTDPAQITPYIAVYKKAAKAYDAQMQSGLNDFINNGKPTSSSYVASQTNDAMKTAYTNAYNEALAGFKDHISDAQPGSSTNKNSQPKDASISAYNVGYDAYKYAKNGADDARAAKSTQVIKTDSTHSQLYVDGYNAEVQAIKDAQMGKDSSVTDLFSTKYDGTLSNNYNNQDQAYKSIYSSLLSDAADTYKRAVSDFLNTNGHDGSYTTDSSDYVYQLGFQDVKDGIKASSKDNNSIGYKAGYDYQVKITNGLGQVKSSLTATNSDPTTNDAIRGAAAGYTDSENGGIAKTNTNESLAYNVAYQKAVSDGQTQFVEGANDFLSGNAKQTGLVGYPGQDQSKGYDNARQGYFAASENQVPTEIQKNNPTYMMGYNAALVAIAANKGLSKDQALSQINKLSGDNTGYDKYFDEAKSGYTDGTSNVSVTNYKSPAYLTGYYAARGVKDFTSGNSQQNQTGITNLDDAAAAQNAYNYGYTQAQSGFNDATNTNGTVNQSGQSDAYIAGIKAYNDAISSNSSDVQAAIKLAKTTFTNNPALNVDSATQNSIRSSLKNAQSGYSNNNQAFSTVGQIAYLNTYIKASADYANGVNTFLRGNDNNASVPSDFSDIATLGFNAAKAAYNNALNNGNTNNLSTILKLPSLDNQTSNNTIGYTTGSNAASQIIQAFSDLRTKGTLIPQSSSDSNYQTAATAMLQAQNDLIAGLTEQDNSSKQSLVYANAYKLVYNYSQNEYQNGVDSVIKNTSLDNDTFAVQGASNAKSGFNDALAGLQPVNSNNNQYMQGYNAAQAIKNAYDDTMNNPNNSTNYSGSNATEQNDTKNAVAQALKDFQQNPNVAISNTNNSNGSTASTNTNGNNTNTGTTSDAAKINGTGISNIVYNTAWNAIQGAAMNGMNNYLFNQHMLNNLTSDQAQIIGKTTNPNNANTFTEAESQGFVQGYKAAQSGFEDALSGNKTLPTDATSLSKLSNFYINGFTEGSQISGAVKAATVDGPQGINNPKVIEQAYQEAYQAALDAQNNLKNGNNESINDTSTHDIIYMKAYNQALTNNQAAYTNGALTFAQNISLSSLVGNNGVRSDQLDITSNGYNKALEGYNFFKSGNTEESESAGQKTNIAFQIGVNLWKSVQTGYQAAMKNANDSDESNKSSFKDQSDMNRYVNTVAEGQAYNAAVKAMNDYFTNGVANAPQSSNPFYKDAYNQAAAEVSSKVSQGSQSFLSGNDSTDPNAASTGTDTRGLDQKALSKGFTDTQSGFNEAGNSTLTTQQLSSKSAAYQAGYQARKSALAGYNKTQPQPTDPTQLAIYQDAQTAADKAHSDIAANTVSTDSDRSGKDRVYNLIYDQIVNDYKVGMQQFKDGQTTANGNSDVQAGFKDEQNGYSAGLTTKNLSVSPSLGYNDGFQLGNASTDATNLAQSRDQNAPYQSSDNQLGKDAYNGAQAGFNAAYNNTGSSAAPATKPSDYSDSAYKAYQDAYEKAYQEAINLIPTGAQAFLKHNQDDDLGLPSNYYTDNGLYKASIKKGYDDAKSGYEDGLQGKSTAANATQEYTQGYQQGLAVKNEMSYLRSNANATSDSNAQNDNDRDAFNGALAGFTDGQVDSNHAVDTSQSGTYQKAYLLARNEAASQYANGMNQFVAGQNNTNGPDNNNFDSIAYNRGFNETSQGYTDGLNQPNQPKSQSTGYKKGNELGSAVGEGYASAKAGNDTYTGPNAGSGEFTAQTAFDAAKSGFTDAKNRRQAADNSGQNVGYQNAYKLAFDQYTAGLQKGANDFAAGNVDVPTDSKDLLDQSVPAGYELAKSGYDAGFNGQDATDSSDSIYMNGYNLGKGAGHFVLDKSGYDSTNSDQLNGYNQALAGFNYAADHDSSDSQLSDQQKHQSAFMDGFKVYVAYQKGLQDGSQPNATNKDANNQDYGLAYDAAQSARQNFMHPDRVNNDDKAPIYQAIYHRQTDAFMKQYQSGVNDYLQGGQGQGTDFHSQGYTDATNGFNDGFSDNGQNQNPYNVGYSESYNAGQQAYQAYKQAEQDSSQRPADSASLSSKQAYQATVDAMNAARYANPSTIAPSSASPAYQKTYALAVQDAITAVNNGLNALTNAEQVPTDTGTSLDKLTYHAYSDAKNGFAVGLINGNFDQSQKNNIAYVHGYNLGQGASQFLNGTPKSDSQLGNDEVSQGYKDARDGYNAAKAGTVQNQLTAVQKNDPVFMAGYNAWVAATNAANATYTETTPEVNVTGGQDGHDAVIQAVTDARNGKKQDISSHTQAYQDQYNAYFDKVYGNYDPKADISKSEDADKFTGDYFNAIKQYLADNTASLPHNMATDAGLADAQKGFINGLTNSPESLPYAGYQPAYDQGNKLSIGFKAALNDVVNGNPHNQDQNVNDAYLGAVAGYQAAQVPGASPVDNDSTHSLPYRASYQAAYDLSLAQINKGTNDFISGVGKSAPADSNAMVQSSYNFGFNHAQNGYTNAISDTPNANAENNTPFTSGYQAANDAIQGRNDANKAAPDANQSATNTGTAGYQVGYNATVAARSDARQNHASDVSNQPLIYQDVYNHEYTKDNAAYMQGYNDFVNNTAETKDGQFRQLGYDDTSAGYSDKLKGITSNNNSYGYQQGVQMAANFQAAYQAAVKNPNPDDKDRFQTNDPQAQQSYNAALAGFKAATSEQPMDSNLANNSSEYQRAYKTAYNEAKAQVAAGSQQFLNGLANNSSKGTDADSVAFTTGYNNTSNGFNDGFNGNSQQLPNSATYMTGYNIGKGAADFVNNGVSQSSDRNYQYGFDRAQAGFNNRASGTTKAQLTQAQLNDPVYMSGFNIADEIQQGINDAVNNPTQANAYNSDSPHDRAYRAAVDALNNFKAVNIKDVSQLPIAYRTAYQQVLAQIQQNAVSGSNDYLSGKDNSRAQSQNIYDQAYTIGFNQSQTGFKAVIDQHVSANSLTTTQRNDPSFMAGFNNATGANDFVSNQYGQSNNGDYTNGYQDASNGFDTGMTGITMDKLTPAQQKDAAFMMGFHKAADSLKGYQLAQQSFDNDDNDSAHQSQNDEDVTYRAAKAGFKAAQNGLSLTGYQNVSVIYDKAYKRAYAEWQSWSQAGASQAINSQKAVTDKLNPVDKAAYNAGFVTGPVALKDAIAIQTKQPANKLVGANGLDRLIYDAILSGYQNGYQAGLTNQPNNANSNDGAYQVAYAKGYSDGYSNSPAASNNNTNNQVVIDFSNGVRNTPNTSPQATEQYVANYNQISQGFKLGVSNKNINTIALSSYYVAQGYQLAQDVKRAIKDAKATKSTHPLSANNANRDNAAYVTGYNAYKAGVKAEKANIHRGKAKAIDYKKMGELYGYAFKQGYADERKRQSLDGSKAGRIRGNNHMSIPKMDKNNVDYVRSYEKAYKQALQRRLPRYIYNVKAVYTHKQTRFTKGNRVVYYAKKPRYAAHVFKVEGIAYYKNGIPRYRVAGGGILTASADATRSAYYSVHNDGIKYKVIRPTGIWLHDDKKFNVENRLKHYAKDRIIKIRKVVKYHGITRLYVNENQYITSNKTYVKIAKH</sequence>
<feature type="region of interest" description="Disordered" evidence="1">
    <location>
        <begin position="3160"/>
        <end position="3187"/>
    </location>
</feature>
<gene>
    <name evidence="3" type="ORF">AP20H10_07980</name>
</gene>
<name>A0ABP9ZI11_9LACO</name>
<evidence type="ECO:0000259" key="2">
    <source>
        <dbReference type="Pfam" id="PF19087"/>
    </source>
</evidence>
<dbReference type="Pfam" id="PF19087">
    <property type="entry name" value="DUF5776"/>
    <property type="match status" value="1"/>
</dbReference>
<proteinExistence type="predicted"/>
<evidence type="ECO:0000313" key="3">
    <source>
        <dbReference type="EMBL" id="GAA6114435.1"/>
    </source>
</evidence>
<comment type="caution">
    <text evidence="3">The sequence shown here is derived from an EMBL/GenBank/DDBJ whole genome shotgun (WGS) entry which is preliminary data.</text>
</comment>
<accession>A0ABP9ZI11</accession>
<feature type="compositionally biased region" description="Polar residues" evidence="1">
    <location>
        <begin position="3967"/>
        <end position="3981"/>
    </location>
</feature>
<feature type="compositionally biased region" description="Low complexity" evidence="1">
    <location>
        <begin position="2791"/>
        <end position="2816"/>
    </location>
</feature>
<feature type="domain" description="DUF5776" evidence="2">
    <location>
        <begin position="5394"/>
        <end position="5464"/>
    </location>
</feature>
<feature type="region of interest" description="Disordered" evidence="1">
    <location>
        <begin position="1788"/>
        <end position="1820"/>
    </location>
</feature>
<feature type="compositionally biased region" description="Polar residues" evidence="1">
    <location>
        <begin position="3605"/>
        <end position="3626"/>
    </location>
</feature>
<feature type="compositionally biased region" description="Polar residues" evidence="1">
    <location>
        <begin position="3160"/>
        <end position="3183"/>
    </location>
</feature>
<organism evidence="3 4">
    <name type="scientific">Apilactobacillus apinorum</name>
    <dbReference type="NCBI Taxonomy" id="1218495"/>
    <lineage>
        <taxon>Bacteria</taxon>
        <taxon>Bacillati</taxon>
        <taxon>Bacillota</taxon>
        <taxon>Bacilli</taxon>
        <taxon>Lactobacillales</taxon>
        <taxon>Lactobacillaceae</taxon>
        <taxon>Apilactobacillus</taxon>
    </lineage>
</organism>